<proteinExistence type="predicted"/>
<keyword evidence="3" id="KW-1185">Reference proteome</keyword>
<dbReference type="Proteomes" id="UP000271587">
    <property type="component" value="Chromosome"/>
</dbReference>
<protein>
    <submittedName>
        <fullName evidence="2">Uncharacterized protein</fullName>
    </submittedName>
</protein>
<sequence length="112" mass="11129">MKSKVIDEQGNATILAAGIAAALALVLGVLLLAASAVIHTHQAQVAADMAAVAGAYAEAEGRFGCPVATQVLEANQAQMLTCDSEGGDVQIQANIGGQVAAARAGQIQETAS</sequence>
<dbReference type="NCBIfam" id="TIGR03816">
    <property type="entry name" value="tadE_like_DECH"/>
    <property type="match status" value="1"/>
</dbReference>
<feature type="transmembrane region" description="Helical" evidence="1">
    <location>
        <begin position="12"/>
        <end position="38"/>
    </location>
</feature>
<keyword evidence="1" id="KW-1133">Transmembrane helix</keyword>
<evidence type="ECO:0000313" key="3">
    <source>
        <dbReference type="Proteomes" id="UP000271587"/>
    </source>
</evidence>
<evidence type="ECO:0000313" key="2">
    <source>
        <dbReference type="EMBL" id="AZA12275.1"/>
    </source>
</evidence>
<keyword evidence="1" id="KW-0472">Membrane</keyword>
<gene>
    <name evidence="2" type="ORF">CGERO_09945</name>
</gene>
<dbReference type="AlphaFoldDB" id="A0A3G6J2I8"/>
<evidence type="ECO:0000256" key="1">
    <source>
        <dbReference type="SAM" id="Phobius"/>
    </source>
</evidence>
<dbReference type="EMBL" id="CP033897">
    <property type="protein sequence ID" value="AZA12275.1"/>
    <property type="molecule type" value="Genomic_DNA"/>
</dbReference>
<keyword evidence="1" id="KW-0812">Transmembrane</keyword>
<accession>A0A3G6J2I8</accession>
<name>A0A3G6J2I8_9CORY</name>
<dbReference type="RefSeq" id="WP_123935502.1">
    <property type="nucleotide sequence ID" value="NZ_CP033897.1"/>
</dbReference>
<dbReference type="InterPro" id="IPR021202">
    <property type="entry name" value="Rv3654c-like"/>
</dbReference>
<organism evidence="2 3">
    <name type="scientific">Corynebacterium gerontici</name>
    <dbReference type="NCBI Taxonomy" id="2079234"/>
    <lineage>
        <taxon>Bacteria</taxon>
        <taxon>Bacillati</taxon>
        <taxon>Actinomycetota</taxon>
        <taxon>Actinomycetes</taxon>
        <taxon>Mycobacteriales</taxon>
        <taxon>Corynebacteriaceae</taxon>
        <taxon>Corynebacterium</taxon>
    </lineage>
</organism>
<dbReference type="KEGG" id="cgk:CGERO_09945"/>
<reference evidence="2 3" key="1">
    <citation type="submission" date="2018-11" db="EMBL/GenBank/DDBJ databases">
        <authorList>
            <person name="Kleinhagauer T."/>
            <person name="Glaeser S.P."/>
            <person name="Spergser J."/>
            <person name="Ruckert C."/>
            <person name="Kaempfer P."/>
            <person name="Busse H.-J."/>
        </authorList>
    </citation>
    <scope>NUCLEOTIDE SEQUENCE [LARGE SCALE GENOMIC DNA]</scope>
    <source>
        <strain evidence="2 3">W8</strain>
    </source>
</reference>